<organism evidence="6 7">
    <name type="scientific">Enterococcus phoeniculicola ATCC BAA-412</name>
    <dbReference type="NCBI Taxonomy" id="1158610"/>
    <lineage>
        <taxon>Bacteria</taxon>
        <taxon>Bacillati</taxon>
        <taxon>Bacillota</taxon>
        <taxon>Bacilli</taxon>
        <taxon>Lactobacillales</taxon>
        <taxon>Enterococcaceae</taxon>
        <taxon>Enterococcus</taxon>
    </lineage>
</organism>
<evidence type="ECO:0000313" key="7">
    <source>
        <dbReference type="Proteomes" id="UP000013785"/>
    </source>
</evidence>
<accession>R3TKI2</accession>
<keyword evidence="2 5" id="KW-0808">Transferase</keyword>
<name>R3TKI2_9ENTE</name>
<keyword evidence="4 5" id="KW-0067">ATP-binding</keyword>
<comment type="caution">
    <text evidence="6">The sequence shown here is derived from an EMBL/GenBank/DDBJ whole genome shotgun (WGS) entry which is preliminary data.</text>
</comment>
<comment type="catalytic activity">
    <reaction evidence="1 5">
        <text>3'-dephospho-CoA + ATP = 2'-(5''-triphospho-alpha-D-ribosyl)-3'-dephospho-CoA + adenine</text>
        <dbReference type="Rhea" id="RHEA:15117"/>
        <dbReference type="ChEBI" id="CHEBI:16708"/>
        <dbReference type="ChEBI" id="CHEBI:30616"/>
        <dbReference type="ChEBI" id="CHEBI:57328"/>
        <dbReference type="ChEBI" id="CHEBI:61378"/>
        <dbReference type="EC" id="2.4.2.52"/>
    </reaction>
</comment>
<evidence type="ECO:0000256" key="3">
    <source>
        <dbReference type="ARBA" id="ARBA00022741"/>
    </source>
</evidence>
<proteinExistence type="inferred from homology"/>
<protein>
    <recommendedName>
        <fullName evidence="5">Probable 2-(5''-triphosphoribosyl)-3'-dephosphocoenzyme-A synthase</fullName>
        <shortName evidence="5">2-(5''-triphosphoribosyl)-3'-dephospho-CoA synthase</shortName>
        <ecNumber evidence="5">2.4.2.52</ecNumber>
    </recommendedName>
</protein>
<evidence type="ECO:0000256" key="1">
    <source>
        <dbReference type="ARBA" id="ARBA00001210"/>
    </source>
</evidence>
<dbReference type="eggNOG" id="COG1767">
    <property type="taxonomic scope" value="Bacteria"/>
</dbReference>
<evidence type="ECO:0000256" key="4">
    <source>
        <dbReference type="ARBA" id="ARBA00022840"/>
    </source>
</evidence>
<keyword evidence="3 5" id="KW-0547">Nucleotide-binding</keyword>
<keyword evidence="7" id="KW-1185">Reference proteome</keyword>
<dbReference type="GO" id="GO:0005524">
    <property type="term" value="F:ATP binding"/>
    <property type="evidence" value="ECO:0007669"/>
    <property type="project" value="UniProtKB-KW"/>
</dbReference>
<dbReference type="GO" id="GO:0051191">
    <property type="term" value="P:prosthetic group biosynthetic process"/>
    <property type="evidence" value="ECO:0007669"/>
    <property type="project" value="TreeGrafter"/>
</dbReference>
<dbReference type="HAMAP" id="MF_00397">
    <property type="entry name" value="CitG"/>
    <property type="match status" value="1"/>
</dbReference>
<dbReference type="PATRIC" id="fig|1158610.3.peg.2248"/>
<dbReference type="RefSeq" id="WP_010768916.1">
    <property type="nucleotide sequence ID" value="NZ_ASWE01000001.1"/>
</dbReference>
<evidence type="ECO:0000256" key="2">
    <source>
        <dbReference type="ARBA" id="ARBA00022679"/>
    </source>
</evidence>
<gene>
    <name evidence="5" type="primary">citG</name>
    <name evidence="6" type="ORF">UC3_02272</name>
</gene>
<dbReference type="PANTHER" id="PTHR30201:SF2">
    <property type="entry name" value="2-(5''-TRIPHOSPHORIBOSYL)-3'-DEPHOSPHOCOENZYME-A SYNTHASE"/>
    <property type="match status" value="1"/>
</dbReference>
<dbReference type="GO" id="GO:0046917">
    <property type="term" value="F:triphosphoribosyl-dephospho-CoA synthase activity"/>
    <property type="evidence" value="ECO:0007669"/>
    <property type="project" value="UniProtKB-UniRule"/>
</dbReference>
<evidence type="ECO:0000256" key="5">
    <source>
        <dbReference type="HAMAP-Rule" id="MF_00397"/>
    </source>
</evidence>
<dbReference type="EC" id="2.4.2.52" evidence="5"/>
<dbReference type="NCBIfam" id="TIGR03125">
    <property type="entry name" value="citrate_citG"/>
    <property type="match status" value="1"/>
</dbReference>
<dbReference type="PANTHER" id="PTHR30201">
    <property type="entry name" value="TRIPHOSPHORIBOSYL-DEPHOSPHO-COA SYNTHASE"/>
    <property type="match status" value="1"/>
</dbReference>
<dbReference type="Pfam" id="PF01874">
    <property type="entry name" value="CitG"/>
    <property type="match status" value="1"/>
</dbReference>
<dbReference type="InterPro" id="IPR002736">
    <property type="entry name" value="CitG"/>
</dbReference>
<dbReference type="InterPro" id="IPR017551">
    <property type="entry name" value="TriPribosyl-deP-CoA_syn_CitG"/>
</dbReference>
<dbReference type="Gene3D" id="1.10.4200.10">
    <property type="entry name" value="Triphosphoribosyl-dephospho-CoA protein"/>
    <property type="match status" value="1"/>
</dbReference>
<dbReference type="Proteomes" id="UP000013785">
    <property type="component" value="Unassembled WGS sequence"/>
</dbReference>
<dbReference type="EMBL" id="AJAT01000017">
    <property type="protein sequence ID" value="EOL41924.1"/>
    <property type="molecule type" value="Genomic_DNA"/>
</dbReference>
<evidence type="ECO:0000313" key="6">
    <source>
        <dbReference type="EMBL" id="EOL41924.1"/>
    </source>
</evidence>
<sequence>MINSSCCHLLTDYAEKALLYEVTLSPKPGLVDPLSAGAHNDMDVFTFINSTVSLRPFFHQYVEAGLTHTGTPIDLFDKLRNIGVQAEKAMLQATDGVNTHKGANFSFAVILGATGWHLQKRTLSTPWTKEDSQQVFERTSQLTEHLILKDFANLETKQTLSYGEKLYLDYGVAGIRGEAAAGYPSLSHKLLPFLRNLQNLPVQERLLRALLFLMSEIEDGNLLHRGGFNAWEEVKLESKKIHQAALTKEELLDELQRYDLILTKRHLSPGGSADLLALGIYFAQLEGIL</sequence>
<dbReference type="AlphaFoldDB" id="R3TKI2"/>
<reference evidence="6 7" key="1">
    <citation type="submission" date="2013-02" db="EMBL/GenBank/DDBJ databases">
        <title>The Genome Sequence of Enterococcus phoeniculicola BAA-412.</title>
        <authorList>
            <consortium name="The Broad Institute Genome Sequencing Platform"/>
            <consortium name="The Broad Institute Genome Sequencing Center for Infectious Disease"/>
            <person name="Earl A.M."/>
            <person name="Gilmore M.S."/>
            <person name="Lebreton F."/>
            <person name="Walker B."/>
            <person name="Young S.K."/>
            <person name="Zeng Q."/>
            <person name="Gargeya S."/>
            <person name="Fitzgerald M."/>
            <person name="Haas B."/>
            <person name="Abouelleil A."/>
            <person name="Alvarado L."/>
            <person name="Arachchi H.M."/>
            <person name="Berlin A.M."/>
            <person name="Chapman S.B."/>
            <person name="Dewar J."/>
            <person name="Goldberg J."/>
            <person name="Griggs A."/>
            <person name="Gujja S."/>
            <person name="Hansen M."/>
            <person name="Howarth C."/>
            <person name="Imamovic A."/>
            <person name="Larimer J."/>
            <person name="McCowan C."/>
            <person name="Murphy C."/>
            <person name="Neiman D."/>
            <person name="Pearson M."/>
            <person name="Priest M."/>
            <person name="Roberts A."/>
            <person name="Saif S."/>
            <person name="Shea T."/>
            <person name="Sisk P."/>
            <person name="Sykes S."/>
            <person name="Wortman J."/>
            <person name="Nusbaum C."/>
            <person name="Birren B."/>
        </authorList>
    </citation>
    <scope>NUCLEOTIDE SEQUENCE [LARGE SCALE GENOMIC DNA]</scope>
    <source>
        <strain evidence="6 7">ATCC BAA-412</strain>
    </source>
</reference>
<comment type="similarity">
    <text evidence="5">Belongs to the CitG/MdcB family.</text>
</comment>
<dbReference type="HOGENOM" id="CLU_056179_1_0_9"/>